<sequence>MLIKLGALALFEPTAETNNNNRAHLNNTGGVSAVRMCAHLHYRWYAGSPSDQSLVKDVHDKLAAFLRDPDQNLKYISLLAMAKIVPLHPHLVSAHQDGIISSIEDQDNSLRMRVLDLVSSMRLPAPSQDSATSASQVPPNLSHAQQQQRHPMSLAISVTRADAASPTPSILTSASRLEVSWCIIAIMLLISSGISALVDLAYVSNVGSIGRDINDKLVDVVVRVKGVRAFATRLMLRLLSDEILLENCRDRTSYPEVLWATAWSCGEYCLYLANSQGLVALLLQPNVMLLREVTIAVYLQTALKVFRYWAAEVSKHWDEDQVDKMISNLGPFTTSSHIEVRERALNIFQLPTFMRADLSKHQGKLSPSSISNLESSDSSLPLSRTSWPNPTSPKVYI</sequence>
<evidence type="ECO:0000256" key="4">
    <source>
        <dbReference type="ARBA" id="ARBA00022737"/>
    </source>
</evidence>
<dbReference type="EMBL" id="MU129358">
    <property type="protein sequence ID" value="KAF9503433.1"/>
    <property type="molecule type" value="Genomic_DNA"/>
</dbReference>
<dbReference type="OrthoDB" id="10264595at2759"/>
<organism evidence="9 10">
    <name type="scientific">Hydnum rufescens UP504</name>
    <dbReference type="NCBI Taxonomy" id="1448309"/>
    <lineage>
        <taxon>Eukaryota</taxon>
        <taxon>Fungi</taxon>
        <taxon>Dikarya</taxon>
        <taxon>Basidiomycota</taxon>
        <taxon>Agaricomycotina</taxon>
        <taxon>Agaricomycetes</taxon>
        <taxon>Cantharellales</taxon>
        <taxon>Hydnaceae</taxon>
        <taxon>Hydnum</taxon>
    </lineage>
</organism>
<evidence type="ECO:0000313" key="10">
    <source>
        <dbReference type="Proteomes" id="UP000886523"/>
    </source>
</evidence>
<dbReference type="PANTHER" id="PTHR22781:SF12">
    <property type="entry name" value="AP-3 COMPLEX SUBUNIT DELTA-1"/>
    <property type="match status" value="1"/>
</dbReference>
<feature type="domain" description="Clathrin/coatomer adaptor adaptin-like N-terminal" evidence="8">
    <location>
        <begin position="49"/>
        <end position="121"/>
    </location>
</feature>
<keyword evidence="10" id="KW-1185">Reference proteome</keyword>
<evidence type="ECO:0000313" key="9">
    <source>
        <dbReference type="EMBL" id="KAF9503433.1"/>
    </source>
</evidence>
<dbReference type="GO" id="GO:0006896">
    <property type="term" value="P:Golgi to vacuole transport"/>
    <property type="evidence" value="ECO:0007669"/>
    <property type="project" value="TreeGrafter"/>
</dbReference>
<dbReference type="InterPro" id="IPR017105">
    <property type="entry name" value="AP3_complex_dsu"/>
</dbReference>
<dbReference type="Proteomes" id="UP000886523">
    <property type="component" value="Unassembled WGS sequence"/>
</dbReference>
<keyword evidence="3" id="KW-0813">Transport</keyword>
<name>A0A9P6ACJ9_9AGAM</name>
<proteinExistence type="inferred from homology"/>
<dbReference type="SUPFAM" id="SSF48371">
    <property type="entry name" value="ARM repeat"/>
    <property type="match status" value="1"/>
</dbReference>
<comment type="subcellular location">
    <subcellularLocation>
        <location evidence="1">Endomembrane system</location>
    </subcellularLocation>
</comment>
<dbReference type="AlphaFoldDB" id="A0A9P6ACJ9"/>
<dbReference type="Gene3D" id="1.25.10.10">
    <property type="entry name" value="Leucine-rich Repeat Variant"/>
    <property type="match status" value="1"/>
</dbReference>
<evidence type="ECO:0000256" key="3">
    <source>
        <dbReference type="ARBA" id="ARBA00022448"/>
    </source>
</evidence>
<comment type="caution">
    <text evidence="9">The sequence shown here is derived from an EMBL/GenBank/DDBJ whole genome shotgun (WGS) entry which is preliminary data.</text>
</comment>
<dbReference type="PANTHER" id="PTHR22781">
    <property type="entry name" value="DELTA ADAPTIN-RELATED"/>
    <property type="match status" value="1"/>
</dbReference>
<evidence type="ECO:0000259" key="8">
    <source>
        <dbReference type="Pfam" id="PF01602"/>
    </source>
</evidence>
<feature type="region of interest" description="Disordered" evidence="7">
    <location>
        <begin position="124"/>
        <end position="148"/>
    </location>
</feature>
<feature type="compositionally biased region" description="Polar residues" evidence="7">
    <location>
        <begin position="127"/>
        <end position="148"/>
    </location>
</feature>
<accession>A0A9P6ACJ9</accession>
<protein>
    <recommendedName>
        <fullName evidence="8">Clathrin/coatomer adaptor adaptin-like N-terminal domain-containing protein</fullName>
    </recommendedName>
</protein>
<evidence type="ECO:0000256" key="7">
    <source>
        <dbReference type="SAM" id="MobiDB-lite"/>
    </source>
</evidence>
<dbReference type="GO" id="GO:0010008">
    <property type="term" value="C:endosome membrane"/>
    <property type="evidence" value="ECO:0007669"/>
    <property type="project" value="TreeGrafter"/>
</dbReference>
<keyword evidence="5" id="KW-0653">Protein transport</keyword>
<keyword evidence="4" id="KW-0677">Repeat</keyword>
<feature type="compositionally biased region" description="Low complexity" evidence="7">
    <location>
        <begin position="365"/>
        <end position="386"/>
    </location>
</feature>
<dbReference type="InterPro" id="IPR016024">
    <property type="entry name" value="ARM-type_fold"/>
</dbReference>
<comment type="similarity">
    <text evidence="2">Belongs to the adaptor complexes large subunit family.</text>
</comment>
<evidence type="ECO:0000256" key="2">
    <source>
        <dbReference type="ARBA" id="ARBA00006613"/>
    </source>
</evidence>
<keyword evidence="6" id="KW-0472">Membrane</keyword>
<feature type="domain" description="Clathrin/coatomer adaptor adaptin-like N-terminal" evidence="8">
    <location>
        <begin position="181"/>
        <end position="350"/>
    </location>
</feature>
<evidence type="ECO:0000256" key="1">
    <source>
        <dbReference type="ARBA" id="ARBA00004308"/>
    </source>
</evidence>
<dbReference type="GO" id="GO:0030123">
    <property type="term" value="C:AP-3 adaptor complex"/>
    <property type="evidence" value="ECO:0007669"/>
    <property type="project" value="InterPro"/>
</dbReference>
<feature type="region of interest" description="Disordered" evidence="7">
    <location>
        <begin position="363"/>
        <end position="397"/>
    </location>
</feature>
<dbReference type="GO" id="GO:0006623">
    <property type="term" value="P:protein targeting to vacuole"/>
    <property type="evidence" value="ECO:0007669"/>
    <property type="project" value="TreeGrafter"/>
</dbReference>
<dbReference type="Pfam" id="PF01602">
    <property type="entry name" value="Adaptin_N"/>
    <property type="match status" value="2"/>
</dbReference>
<dbReference type="InterPro" id="IPR002553">
    <property type="entry name" value="Clathrin/coatomer_adapt-like_N"/>
</dbReference>
<reference evidence="9" key="1">
    <citation type="journal article" date="2020" name="Nat. Commun.">
        <title>Large-scale genome sequencing of mycorrhizal fungi provides insights into the early evolution of symbiotic traits.</title>
        <authorList>
            <person name="Miyauchi S."/>
            <person name="Kiss E."/>
            <person name="Kuo A."/>
            <person name="Drula E."/>
            <person name="Kohler A."/>
            <person name="Sanchez-Garcia M."/>
            <person name="Morin E."/>
            <person name="Andreopoulos B."/>
            <person name="Barry K.W."/>
            <person name="Bonito G."/>
            <person name="Buee M."/>
            <person name="Carver A."/>
            <person name="Chen C."/>
            <person name="Cichocki N."/>
            <person name="Clum A."/>
            <person name="Culley D."/>
            <person name="Crous P.W."/>
            <person name="Fauchery L."/>
            <person name="Girlanda M."/>
            <person name="Hayes R.D."/>
            <person name="Keri Z."/>
            <person name="LaButti K."/>
            <person name="Lipzen A."/>
            <person name="Lombard V."/>
            <person name="Magnuson J."/>
            <person name="Maillard F."/>
            <person name="Murat C."/>
            <person name="Nolan M."/>
            <person name="Ohm R.A."/>
            <person name="Pangilinan J."/>
            <person name="Pereira M.F."/>
            <person name="Perotto S."/>
            <person name="Peter M."/>
            <person name="Pfister S."/>
            <person name="Riley R."/>
            <person name="Sitrit Y."/>
            <person name="Stielow J.B."/>
            <person name="Szollosi G."/>
            <person name="Zifcakova L."/>
            <person name="Stursova M."/>
            <person name="Spatafora J.W."/>
            <person name="Tedersoo L."/>
            <person name="Vaario L.M."/>
            <person name="Yamada A."/>
            <person name="Yan M."/>
            <person name="Wang P."/>
            <person name="Xu J."/>
            <person name="Bruns T."/>
            <person name="Baldrian P."/>
            <person name="Vilgalys R."/>
            <person name="Dunand C."/>
            <person name="Henrissat B."/>
            <person name="Grigoriev I.V."/>
            <person name="Hibbett D."/>
            <person name="Nagy L.G."/>
            <person name="Martin F.M."/>
        </authorList>
    </citation>
    <scope>NUCLEOTIDE SEQUENCE</scope>
    <source>
        <strain evidence="9">UP504</strain>
    </source>
</reference>
<dbReference type="InterPro" id="IPR011989">
    <property type="entry name" value="ARM-like"/>
</dbReference>
<evidence type="ECO:0000256" key="5">
    <source>
        <dbReference type="ARBA" id="ARBA00022927"/>
    </source>
</evidence>
<gene>
    <name evidence="9" type="ORF">BS47DRAFT_1378389</name>
</gene>
<evidence type="ECO:0000256" key="6">
    <source>
        <dbReference type="ARBA" id="ARBA00023136"/>
    </source>
</evidence>